<comment type="caution">
    <text evidence="15">The sequence shown here is derived from an EMBL/GenBank/DDBJ whole genome shotgun (WGS) entry which is preliminary data.</text>
</comment>
<comment type="pathway">
    <text evidence="2 12">Cofactor biosynthesis; NAD(+) biosynthesis; iminoaspartate from L-aspartate (oxidase route): step 1/1.</text>
</comment>
<evidence type="ECO:0000256" key="10">
    <source>
        <dbReference type="ARBA" id="ARBA00048305"/>
    </source>
</evidence>
<dbReference type="Gene3D" id="3.50.50.60">
    <property type="entry name" value="FAD/NAD(P)-binding domain"/>
    <property type="match status" value="1"/>
</dbReference>
<feature type="domain" description="Fumarate reductase/succinate dehydrogenase flavoprotein-like C-terminal" evidence="14">
    <location>
        <begin position="417"/>
        <end position="497"/>
    </location>
</feature>
<sequence length="528" mass="58637">MLKTDVLIIGGGLAAVVCALKLVDRYEVTIAMKGSIESGNSWRAQGGIAAALSSLDHPFVHYKDTMKAGCYQNNKQLVEMLVKEGPRRLRGWMKEGLNFDQTMDGELLFGQEGAHSIRRIVHNQGDQTGKVCMTYFWSKLQQKKVRILSHYQAIDLIIENEVCDGAWFKNKQNELIEVRASATILATGGIGGLYEATTNDPSLIGEGLVMAYRAGAILRDLEFIQFHPTLIYSQGRTAGLASEALRGEGARLVDQEGTPIMDGRDDRGDLAPRDVVARVIYEYTKKEEPIFLDISPIPNFKDKFPQITSLCNQAQVDLEKQRIPVCPGAHFHMGGVETNANGAASIANLYAVGEVSGNNVHGANRLASNSLLEALVFGERLGEFLLSQPLKRELTSDDDRYIRAEKVDDPSALPSKNELKRKVTQALGITRTSHDLEQLLSWLGGFRQFDQDVYSRVNWTREQIEIDTMCTAAMLIAKSALARKESLGAHFRNDSQEIGRMPMNPQAMMQARGDIWAKPVKEKERVLK</sequence>
<keyword evidence="8 12" id="KW-0274">FAD</keyword>
<comment type="function">
    <text evidence="12">Catalyzes the oxidation of L-aspartate to iminoaspartate.</text>
</comment>
<keyword evidence="6 12" id="KW-0285">Flavoprotein</keyword>
<evidence type="ECO:0000313" key="15">
    <source>
        <dbReference type="EMBL" id="ERN51194.1"/>
    </source>
</evidence>
<dbReference type="PATRIC" id="fig|1188261.3.peg.3870"/>
<name>U6SHI3_9BACI</name>
<evidence type="ECO:0000256" key="3">
    <source>
        <dbReference type="ARBA" id="ARBA00008562"/>
    </source>
</evidence>
<evidence type="ECO:0000256" key="9">
    <source>
        <dbReference type="ARBA" id="ARBA00023002"/>
    </source>
</evidence>
<evidence type="ECO:0000313" key="16">
    <source>
        <dbReference type="Proteomes" id="UP000017170"/>
    </source>
</evidence>
<dbReference type="EMBL" id="ATAE01000067">
    <property type="protein sequence ID" value="ERN51194.1"/>
    <property type="molecule type" value="Genomic_DNA"/>
</dbReference>
<dbReference type="InterPro" id="IPR015939">
    <property type="entry name" value="Fum_Rdtase/Succ_DH_flav-like_C"/>
</dbReference>
<dbReference type="AlphaFoldDB" id="U6SHI3"/>
<evidence type="ECO:0000256" key="1">
    <source>
        <dbReference type="ARBA" id="ARBA00001974"/>
    </source>
</evidence>
<evidence type="ECO:0000256" key="12">
    <source>
        <dbReference type="RuleBase" id="RU362049"/>
    </source>
</evidence>
<dbReference type="SUPFAM" id="SSF56425">
    <property type="entry name" value="Succinate dehydrogenase/fumarate reductase flavoprotein, catalytic domain"/>
    <property type="match status" value="1"/>
</dbReference>
<dbReference type="Proteomes" id="UP000017170">
    <property type="component" value="Unassembled WGS sequence"/>
</dbReference>
<comment type="cofactor">
    <cofactor evidence="1 12">
        <name>FAD</name>
        <dbReference type="ChEBI" id="CHEBI:57692"/>
    </cofactor>
</comment>
<accession>U6SHI3</accession>
<keyword evidence="7 12" id="KW-0662">Pyridine nucleotide biosynthesis</keyword>
<dbReference type="GO" id="GO:0005737">
    <property type="term" value="C:cytoplasm"/>
    <property type="evidence" value="ECO:0007669"/>
    <property type="project" value="UniProtKB-SubCell"/>
</dbReference>
<feature type="domain" description="FAD-dependent oxidoreductase 2 FAD-binding" evidence="13">
    <location>
        <begin position="5"/>
        <end position="371"/>
    </location>
</feature>
<dbReference type="Pfam" id="PF02910">
    <property type="entry name" value="Succ_DH_flav_C"/>
    <property type="match status" value="1"/>
</dbReference>
<organism evidence="15 16">
    <name type="scientific">Alkalihalophilus marmarensis DSM 21297</name>
    <dbReference type="NCBI Taxonomy" id="1188261"/>
    <lineage>
        <taxon>Bacteria</taxon>
        <taxon>Bacillati</taxon>
        <taxon>Bacillota</taxon>
        <taxon>Bacilli</taxon>
        <taxon>Bacillales</taxon>
        <taxon>Bacillaceae</taxon>
        <taxon>Alkalihalophilus</taxon>
    </lineage>
</organism>
<evidence type="ECO:0000256" key="4">
    <source>
        <dbReference type="ARBA" id="ARBA00012173"/>
    </source>
</evidence>
<dbReference type="InterPro" id="IPR037099">
    <property type="entry name" value="Fum_R/Succ_DH_flav-like_C_sf"/>
</dbReference>
<proteinExistence type="inferred from homology"/>
<dbReference type="InterPro" id="IPR036188">
    <property type="entry name" value="FAD/NAD-bd_sf"/>
</dbReference>
<comment type="similarity">
    <text evidence="3 12">Belongs to the FAD-dependent oxidoreductase 2 family. NadB subfamily.</text>
</comment>
<dbReference type="InterPro" id="IPR005288">
    <property type="entry name" value="NadB"/>
</dbReference>
<comment type="catalytic activity">
    <reaction evidence="10">
        <text>L-aspartate + O2 = iminosuccinate + H2O2</text>
        <dbReference type="Rhea" id="RHEA:25876"/>
        <dbReference type="ChEBI" id="CHEBI:15379"/>
        <dbReference type="ChEBI" id="CHEBI:16240"/>
        <dbReference type="ChEBI" id="CHEBI:29991"/>
        <dbReference type="ChEBI" id="CHEBI:77875"/>
        <dbReference type="EC" id="1.4.3.16"/>
    </reaction>
    <physiologicalReaction direction="left-to-right" evidence="10">
        <dbReference type="Rhea" id="RHEA:25877"/>
    </physiologicalReaction>
</comment>
<evidence type="ECO:0000259" key="14">
    <source>
        <dbReference type="Pfam" id="PF02910"/>
    </source>
</evidence>
<dbReference type="Gene3D" id="3.90.700.10">
    <property type="entry name" value="Succinate dehydrogenase/fumarate reductase flavoprotein, catalytic domain"/>
    <property type="match status" value="1"/>
</dbReference>
<evidence type="ECO:0000256" key="11">
    <source>
        <dbReference type="NCBIfam" id="TIGR00551"/>
    </source>
</evidence>
<dbReference type="InterPro" id="IPR027477">
    <property type="entry name" value="Succ_DH/fumarate_Rdtase_cat_sf"/>
</dbReference>
<evidence type="ECO:0000256" key="7">
    <source>
        <dbReference type="ARBA" id="ARBA00022642"/>
    </source>
</evidence>
<dbReference type="Pfam" id="PF00890">
    <property type="entry name" value="FAD_binding_2"/>
    <property type="match status" value="1"/>
</dbReference>
<dbReference type="RefSeq" id="WP_022629853.1">
    <property type="nucleotide sequence ID" value="NZ_ATAE01000067.1"/>
</dbReference>
<dbReference type="NCBIfam" id="TIGR00551">
    <property type="entry name" value="nadB"/>
    <property type="match status" value="1"/>
</dbReference>
<protein>
    <recommendedName>
        <fullName evidence="5 11">L-aspartate oxidase</fullName>
        <ecNumber evidence="4 11">1.4.3.16</ecNumber>
    </recommendedName>
</protein>
<dbReference type="SUPFAM" id="SSF46977">
    <property type="entry name" value="Succinate dehydrogenase/fumarate reductase flavoprotein C-terminal domain"/>
    <property type="match status" value="1"/>
</dbReference>
<evidence type="ECO:0000256" key="8">
    <source>
        <dbReference type="ARBA" id="ARBA00022827"/>
    </source>
</evidence>
<evidence type="ECO:0000259" key="13">
    <source>
        <dbReference type="Pfam" id="PF00890"/>
    </source>
</evidence>
<evidence type="ECO:0000256" key="6">
    <source>
        <dbReference type="ARBA" id="ARBA00022630"/>
    </source>
</evidence>
<dbReference type="InterPro" id="IPR003953">
    <property type="entry name" value="FAD-dep_OxRdtase_2_FAD-bd"/>
</dbReference>
<dbReference type="PANTHER" id="PTHR42716">
    <property type="entry name" value="L-ASPARTATE OXIDASE"/>
    <property type="match status" value="1"/>
</dbReference>
<dbReference type="Gene3D" id="1.20.58.100">
    <property type="entry name" value="Fumarate reductase/succinate dehydrogenase flavoprotein-like, C-terminal domain"/>
    <property type="match status" value="1"/>
</dbReference>
<comment type="subcellular location">
    <subcellularLocation>
        <location evidence="12">Cytoplasm</location>
    </subcellularLocation>
</comment>
<evidence type="ECO:0000256" key="5">
    <source>
        <dbReference type="ARBA" id="ARBA00021901"/>
    </source>
</evidence>
<dbReference type="SUPFAM" id="SSF51905">
    <property type="entry name" value="FAD/NAD(P)-binding domain"/>
    <property type="match status" value="1"/>
</dbReference>
<dbReference type="GO" id="GO:0034628">
    <property type="term" value="P:'de novo' NAD+ biosynthetic process from L-aspartate"/>
    <property type="evidence" value="ECO:0007669"/>
    <property type="project" value="TreeGrafter"/>
</dbReference>
<dbReference type="PANTHER" id="PTHR42716:SF2">
    <property type="entry name" value="L-ASPARTATE OXIDASE, CHLOROPLASTIC"/>
    <property type="match status" value="1"/>
</dbReference>
<keyword evidence="9 12" id="KW-0560">Oxidoreductase</keyword>
<dbReference type="GO" id="GO:0033765">
    <property type="term" value="F:steroid dehydrogenase activity, acting on the CH-CH group of donors"/>
    <property type="evidence" value="ECO:0007669"/>
    <property type="project" value="UniProtKB-ARBA"/>
</dbReference>
<keyword evidence="16" id="KW-1185">Reference proteome</keyword>
<reference evidence="15 16" key="1">
    <citation type="journal article" date="2013" name="Genome Announc.">
        <title>Genome Sequence of the Extreme Obligate Alkaliphile Bacillus marmarensis Strain DSM 21297.</title>
        <authorList>
            <person name="Wernick D.G."/>
            <person name="Choi K.Y."/>
            <person name="Tat C.A."/>
            <person name="Lafontaine Rivera J.G."/>
            <person name="Liao J.C."/>
        </authorList>
    </citation>
    <scope>NUCLEOTIDE SEQUENCE [LARGE SCALE GENOMIC DNA]</scope>
    <source>
        <strain evidence="15 16">DSM 21297</strain>
    </source>
</reference>
<dbReference type="UniPathway" id="UPA00253">
    <property type="reaction ID" value="UER00326"/>
</dbReference>
<gene>
    <name evidence="15" type="ORF">A33I_02170</name>
</gene>
<dbReference type="GO" id="GO:0008734">
    <property type="term" value="F:L-aspartate oxidase activity"/>
    <property type="evidence" value="ECO:0007669"/>
    <property type="project" value="UniProtKB-UniRule"/>
</dbReference>
<dbReference type="FunFam" id="3.90.700.10:FF:000002">
    <property type="entry name" value="L-aspartate oxidase"/>
    <property type="match status" value="1"/>
</dbReference>
<dbReference type="EC" id="1.4.3.16" evidence="4 11"/>
<evidence type="ECO:0000256" key="2">
    <source>
        <dbReference type="ARBA" id="ARBA00004950"/>
    </source>
</evidence>